<evidence type="ECO:0000256" key="1">
    <source>
        <dbReference type="SAM" id="SignalP"/>
    </source>
</evidence>
<accession>A0A1N7KYF9</accession>
<dbReference type="EMBL" id="FTOI01000004">
    <property type="protein sequence ID" value="SIS66659.1"/>
    <property type="molecule type" value="Genomic_DNA"/>
</dbReference>
<sequence>MTKIYFLLFLFPLMISAQILSQYPNNQSPYIGGYEAYYKDLHDIIVEENLKPCTNKSEFYQFSVLVKTDSTISFIKDSNLDYFSKNKCAAELARTAAKYQSKWNPATVDGIKQPAVATFMIFPDDLFQNDKITYSPTMTYPRYGGFEKNHLDYFRKQLLVNVDVRRFGWNDLFTVEAEFIITKEGKMKDIILTKKTGLEEFDRMIFYAFKDMRKTWKPATVNGQPIDFRFKYQLTAITDPAD</sequence>
<dbReference type="OrthoDB" id="1265378at2"/>
<evidence type="ECO:0008006" key="4">
    <source>
        <dbReference type="Google" id="ProtNLM"/>
    </source>
</evidence>
<organism evidence="2 3">
    <name type="scientific">Kaistella chaponensis</name>
    <dbReference type="NCBI Taxonomy" id="713588"/>
    <lineage>
        <taxon>Bacteria</taxon>
        <taxon>Pseudomonadati</taxon>
        <taxon>Bacteroidota</taxon>
        <taxon>Flavobacteriia</taxon>
        <taxon>Flavobacteriales</taxon>
        <taxon>Weeksellaceae</taxon>
        <taxon>Chryseobacterium group</taxon>
        <taxon>Kaistella</taxon>
    </lineage>
</organism>
<dbReference type="AlphaFoldDB" id="A0A1N7KYF9"/>
<reference evidence="3" key="1">
    <citation type="submission" date="2017-01" db="EMBL/GenBank/DDBJ databases">
        <authorList>
            <person name="Varghese N."/>
            <person name="Submissions S."/>
        </authorList>
    </citation>
    <scope>NUCLEOTIDE SEQUENCE [LARGE SCALE GENOMIC DNA]</scope>
    <source>
        <strain evidence="3">DSM 23145</strain>
    </source>
</reference>
<dbReference type="Gene3D" id="3.30.1150.10">
    <property type="match status" value="1"/>
</dbReference>
<proteinExistence type="predicted"/>
<protein>
    <recommendedName>
        <fullName evidence="4">TonB C-terminal domain-containing protein</fullName>
    </recommendedName>
</protein>
<dbReference type="STRING" id="713588.SAMN05421789_10469"/>
<evidence type="ECO:0000313" key="3">
    <source>
        <dbReference type="Proteomes" id="UP000185839"/>
    </source>
</evidence>
<dbReference type="RefSeq" id="WP_076386132.1">
    <property type="nucleotide sequence ID" value="NZ_FTOI01000004.1"/>
</dbReference>
<name>A0A1N7KYF9_9FLAO</name>
<feature type="signal peptide" evidence="1">
    <location>
        <begin position="1"/>
        <end position="21"/>
    </location>
</feature>
<feature type="chain" id="PRO_5009943209" description="TonB C-terminal domain-containing protein" evidence="1">
    <location>
        <begin position="22"/>
        <end position="242"/>
    </location>
</feature>
<dbReference type="SUPFAM" id="SSF74653">
    <property type="entry name" value="TolA/TonB C-terminal domain"/>
    <property type="match status" value="1"/>
</dbReference>
<gene>
    <name evidence="2" type="ORF">SAMN05421789_10469</name>
</gene>
<keyword evidence="1" id="KW-0732">Signal</keyword>
<evidence type="ECO:0000313" key="2">
    <source>
        <dbReference type="EMBL" id="SIS66659.1"/>
    </source>
</evidence>
<dbReference type="Proteomes" id="UP000185839">
    <property type="component" value="Unassembled WGS sequence"/>
</dbReference>
<keyword evidence="3" id="KW-1185">Reference proteome</keyword>